<keyword evidence="2" id="KW-1185">Reference proteome</keyword>
<dbReference type="Proteomes" id="UP000789759">
    <property type="component" value="Unassembled WGS sequence"/>
</dbReference>
<name>A0A9N9K3M1_9GLOM</name>
<dbReference type="EMBL" id="CAJVQA010035396">
    <property type="protein sequence ID" value="CAG8807081.1"/>
    <property type="molecule type" value="Genomic_DNA"/>
</dbReference>
<evidence type="ECO:0000313" key="2">
    <source>
        <dbReference type="Proteomes" id="UP000789759"/>
    </source>
</evidence>
<feature type="non-terminal residue" evidence="1">
    <location>
        <position position="1"/>
    </location>
</feature>
<reference evidence="1" key="1">
    <citation type="submission" date="2021-06" db="EMBL/GenBank/DDBJ databases">
        <authorList>
            <person name="Kallberg Y."/>
            <person name="Tangrot J."/>
            <person name="Rosling A."/>
        </authorList>
    </citation>
    <scope>NUCLEOTIDE SEQUENCE</scope>
    <source>
        <strain evidence="1">FL966</strain>
    </source>
</reference>
<comment type="caution">
    <text evidence="1">The sequence shown here is derived from an EMBL/GenBank/DDBJ whole genome shotgun (WGS) entry which is preliminary data.</text>
</comment>
<evidence type="ECO:0000313" key="1">
    <source>
        <dbReference type="EMBL" id="CAG8807081.1"/>
    </source>
</evidence>
<accession>A0A9N9K3M1</accession>
<dbReference type="AlphaFoldDB" id="A0A9N9K3M1"/>
<feature type="non-terminal residue" evidence="1">
    <location>
        <position position="126"/>
    </location>
</feature>
<organism evidence="1 2">
    <name type="scientific">Cetraspora pellucida</name>
    <dbReference type="NCBI Taxonomy" id="1433469"/>
    <lineage>
        <taxon>Eukaryota</taxon>
        <taxon>Fungi</taxon>
        <taxon>Fungi incertae sedis</taxon>
        <taxon>Mucoromycota</taxon>
        <taxon>Glomeromycotina</taxon>
        <taxon>Glomeromycetes</taxon>
        <taxon>Diversisporales</taxon>
        <taxon>Gigasporaceae</taxon>
        <taxon>Cetraspora</taxon>
    </lineage>
</organism>
<sequence length="126" mass="14264">TIFDFMICLLNDESKVINSPFLTIPETKLVEISNTSNTITKVKLKLELKLPEKKSDKQDELTQALFNFVAEPVALTFKTSETSKISESSKPIINETEIEKLLKSIKLSNKILCKMPLSLFILLFKA</sequence>
<protein>
    <submittedName>
        <fullName evidence="1">10162_t:CDS:1</fullName>
    </submittedName>
</protein>
<gene>
    <name evidence="1" type="ORF">CPELLU_LOCUS18260</name>
</gene>
<proteinExistence type="predicted"/>